<evidence type="ECO:0000313" key="1">
    <source>
        <dbReference type="EMBL" id="KAJ3493399.1"/>
    </source>
</evidence>
<gene>
    <name evidence="1" type="ORF">NLG97_g4755</name>
</gene>
<sequence length="512" mass="56416">MMQGLTPPDRSTSPPRRRRACIPCTNAKARCNFNDIAGGADDDAVCESRVASLEERLDALTTAIEAQNALASRNLALGGSSSPAQTPAQPQIHSPVIPPVSSPASSTSASKASPAPIPRQGSTSFAPLTQPPPLGLTWPQAERILAIYRDTCLYNFPFVWIPGHMTAQELCESKPCLFRAVMLSSAPLPVARLKKMKRNVIAYISQHMLVEEERSLDVLQGLLIVIAWADLQSLYDQQITNLTYLATGYAHNLGITKIPRELLKQIGMDNAPDDVRATKDINVPKAPSSDEMRAFLGVYYLLSINSGQFGRNTTMRCQYVDFCADALAQAGEYPSDFLLQQVVRLMQIEDRISEFFGSANDTARGRPFLFLVDENVTTLRSELDTILESLTYPGLMRRLPHCSPDQIDHFARYFELTRQYLLVRLYEPATYLGELPEHGSDPSQHTYRATALRNCLMAANAFFETVTSVPPTSARFQALAAPGQTGFVMVICSRLLVVDAPDWDAAATARRS</sequence>
<accession>A0ACC1QW86</accession>
<dbReference type="Proteomes" id="UP001148737">
    <property type="component" value="Unassembled WGS sequence"/>
</dbReference>
<keyword evidence="2" id="KW-1185">Reference proteome</keyword>
<reference evidence="1" key="1">
    <citation type="submission" date="2022-07" db="EMBL/GenBank/DDBJ databases">
        <title>Genome Sequence of Lecanicillium saksenae.</title>
        <authorList>
            <person name="Buettner E."/>
        </authorList>
    </citation>
    <scope>NUCLEOTIDE SEQUENCE</scope>
    <source>
        <strain evidence="1">VT-O1</strain>
    </source>
</reference>
<proteinExistence type="predicted"/>
<evidence type="ECO:0000313" key="2">
    <source>
        <dbReference type="Proteomes" id="UP001148737"/>
    </source>
</evidence>
<organism evidence="1 2">
    <name type="scientific">Lecanicillium saksenae</name>
    <dbReference type="NCBI Taxonomy" id="468837"/>
    <lineage>
        <taxon>Eukaryota</taxon>
        <taxon>Fungi</taxon>
        <taxon>Dikarya</taxon>
        <taxon>Ascomycota</taxon>
        <taxon>Pezizomycotina</taxon>
        <taxon>Sordariomycetes</taxon>
        <taxon>Hypocreomycetidae</taxon>
        <taxon>Hypocreales</taxon>
        <taxon>Cordycipitaceae</taxon>
        <taxon>Lecanicillium</taxon>
    </lineage>
</organism>
<protein>
    <submittedName>
        <fullName evidence="1">Uncharacterized protein</fullName>
    </submittedName>
</protein>
<name>A0ACC1QW86_9HYPO</name>
<comment type="caution">
    <text evidence="1">The sequence shown here is derived from an EMBL/GenBank/DDBJ whole genome shotgun (WGS) entry which is preliminary data.</text>
</comment>
<dbReference type="EMBL" id="JANAKD010000491">
    <property type="protein sequence ID" value="KAJ3493399.1"/>
    <property type="molecule type" value="Genomic_DNA"/>
</dbReference>